<protein>
    <submittedName>
        <fullName evidence="1">Uncharacterized protein</fullName>
    </submittedName>
</protein>
<evidence type="ECO:0000313" key="2">
    <source>
        <dbReference type="Proteomes" id="UP001642487"/>
    </source>
</evidence>
<proteinExistence type="predicted"/>
<sequence>MQARWPLLQRETDTLNSISRIWPVPSTGPGTDLLIWNLSKKGLFFVKSMKEYLHSNSSTISATRTGFLWSSTKTMEPGSISSPTVISPLPYGTILERVQIQCIFNSFNPLSIISST</sequence>
<accession>A0ABP0Y651</accession>
<keyword evidence="2" id="KW-1185">Reference proteome</keyword>
<organism evidence="1 2">
    <name type="scientific">Citrullus colocynthis</name>
    <name type="common">colocynth</name>
    <dbReference type="NCBI Taxonomy" id="252529"/>
    <lineage>
        <taxon>Eukaryota</taxon>
        <taxon>Viridiplantae</taxon>
        <taxon>Streptophyta</taxon>
        <taxon>Embryophyta</taxon>
        <taxon>Tracheophyta</taxon>
        <taxon>Spermatophyta</taxon>
        <taxon>Magnoliopsida</taxon>
        <taxon>eudicotyledons</taxon>
        <taxon>Gunneridae</taxon>
        <taxon>Pentapetalae</taxon>
        <taxon>rosids</taxon>
        <taxon>fabids</taxon>
        <taxon>Cucurbitales</taxon>
        <taxon>Cucurbitaceae</taxon>
        <taxon>Benincaseae</taxon>
        <taxon>Citrullus</taxon>
    </lineage>
</organism>
<evidence type="ECO:0000313" key="1">
    <source>
        <dbReference type="EMBL" id="CAK9315899.1"/>
    </source>
</evidence>
<reference evidence="1 2" key="1">
    <citation type="submission" date="2024-03" db="EMBL/GenBank/DDBJ databases">
        <authorList>
            <person name="Gkanogiannis A."/>
            <person name="Becerra Lopez-Lavalle L."/>
        </authorList>
    </citation>
    <scope>NUCLEOTIDE SEQUENCE [LARGE SCALE GENOMIC DNA]</scope>
</reference>
<name>A0ABP0Y651_9ROSI</name>
<dbReference type="EMBL" id="OZ021736">
    <property type="protein sequence ID" value="CAK9315899.1"/>
    <property type="molecule type" value="Genomic_DNA"/>
</dbReference>
<gene>
    <name evidence="1" type="ORF">CITCOLO1_LOCUS7739</name>
</gene>
<dbReference type="Proteomes" id="UP001642487">
    <property type="component" value="Chromosome 2"/>
</dbReference>